<evidence type="ECO:0000256" key="5">
    <source>
        <dbReference type="ARBA" id="ARBA00022553"/>
    </source>
</evidence>
<keyword evidence="9 12" id="KW-1133">Transmembrane helix</keyword>
<dbReference type="SUPFAM" id="SSF47384">
    <property type="entry name" value="Homodimeric domain of signal transducing histidine kinase"/>
    <property type="match status" value="1"/>
</dbReference>
<dbReference type="PANTHER" id="PTHR45453:SF2">
    <property type="entry name" value="HISTIDINE KINASE"/>
    <property type="match status" value="1"/>
</dbReference>
<dbReference type="EMBL" id="JACOOO010000018">
    <property type="protein sequence ID" value="MBC5629321.1"/>
    <property type="molecule type" value="Genomic_DNA"/>
</dbReference>
<evidence type="ECO:0000256" key="11">
    <source>
        <dbReference type="ARBA" id="ARBA00023136"/>
    </source>
</evidence>
<comment type="subcellular location">
    <subcellularLocation>
        <location evidence="2">Cell membrane</location>
        <topology evidence="2">Multi-pass membrane protein</topology>
    </subcellularLocation>
</comment>
<evidence type="ECO:0000256" key="9">
    <source>
        <dbReference type="ARBA" id="ARBA00022989"/>
    </source>
</evidence>
<dbReference type="SMART" id="SM00387">
    <property type="entry name" value="HATPase_c"/>
    <property type="match status" value="1"/>
</dbReference>
<comment type="catalytic activity">
    <reaction evidence="1">
        <text>ATP + protein L-histidine = ADP + protein N-phospho-L-histidine.</text>
        <dbReference type="EC" id="2.7.13.3"/>
    </reaction>
</comment>
<accession>A0ABR7DD50</accession>
<evidence type="ECO:0000256" key="12">
    <source>
        <dbReference type="SAM" id="Phobius"/>
    </source>
</evidence>
<keyword evidence="5" id="KW-0597">Phosphoprotein</keyword>
<dbReference type="InterPro" id="IPR004358">
    <property type="entry name" value="Sig_transdc_His_kin-like_C"/>
</dbReference>
<evidence type="ECO:0000256" key="2">
    <source>
        <dbReference type="ARBA" id="ARBA00004651"/>
    </source>
</evidence>
<dbReference type="PRINTS" id="PR00344">
    <property type="entry name" value="BCTRLSENSOR"/>
</dbReference>
<dbReference type="InterPro" id="IPR036890">
    <property type="entry name" value="HATPase_C_sf"/>
</dbReference>
<evidence type="ECO:0000259" key="13">
    <source>
        <dbReference type="PROSITE" id="PS50109"/>
    </source>
</evidence>
<evidence type="ECO:0000313" key="14">
    <source>
        <dbReference type="EMBL" id="MBC5629321.1"/>
    </source>
</evidence>
<keyword evidence="8 14" id="KW-0418">Kinase</keyword>
<evidence type="ECO:0000256" key="7">
    <source>
        <dbReference type="ARBA" id="ARBA00022692"/>
    </source>
</evidence>
<organism evidence="14 15">
    <name type="scientific">Clostridium hominis</name>
    <dbReference type="NCBI Taxonomy" id="2763036"/>
    <lineage>
        <taxon>Bacteria</taxon>
        <taxon>Bacillati</taxon>
        <taxon>Bacillota</taxon>
        <taxon>Clostridia</taxon>
        <taxon>Eubacteriales</taxon>
        <taxon>Clostridiaceae</taxon>
        <taxon>Clostridium</taxon>
    </lineage>
</organism>
<dbReference type="PANTHER" id="PTHR45453">
    <property type="entry name" value="PHOSPHATE REGULON SENSOR PROTEIN PHOR"/>
    <property type="match status" value="1"/>
</dbReference>
<keyword evidence="11 12" id="KW-0472">Membrane</keyword>
<dbReference type="InterPro" id="IPR005467">
    <property type="entry name" value="His_kinase_dom"/>
</dbReference>
<keyword evidence="7 12" id="KW-0812">Transmembrane</keyword>
<dbReference type="PROSITE" id="PS50109">
    <property type="entry name" value="HIS_KIN"/>
    <property type="match status" value="1"/>
</dbReference>
<dbReference type="InterPro" id="IPR050351">
    <property type="entry name" value="BphY/WalK/GraS-like"/>
</dbReference>
<comment type="caution">
    <text evidence="14">The sequence shown here is derived from an EMBL/GenBank/DDBJ whole genome shotgun (WGS) entry which is preliminary data.</text>
</comment>
<dbReference type="SUPFAM" id="SSF55874">
    <property type="entry name" value="ATPase domain of HSP90 chaperone/DNA topoisomerase II/histidine kinase"/>
    <property type="match status" value="1"/>
</dbReference>
<keyword evidence="15" id="KW-1185">Reference proteome</keyword>
<evidence type="ECO:0000313" key="15">
    <source>
        <dbReference type="Proteomes" id="UP000596929"/>
    </source>
</evidence>
<dbReference type="Pfam" id="PF02518">
    <property type="entry name" value="HATPase_c"/>
    <property type="match status" value="1"/>
</dbReference>
<evidence type="ECO:0000256" key="6">
    <source>
        <dbReference type="ARBA" id="ARBA00022679"/>
    </source>
</evidence>
<evidence type="ECO:0000256" key="10">
    <source>
        <dbReference type="ARBA" id="ARBA00023012"/>
    </source>
</evidence>
<evidence type="ECO:0000256" key="1">
    <source>
        <dbReference type="ARBA" id="ARBA00000085"/>
    </source>
</evidence>
<dbReference type="GO" id="GO:0016301">
    <property type="term" value="F:kinase activity"/>
    <property type="evidence" value="ECO:0007669"/>
    <property type="project" value="UniProtKB-KW"/>
</dbReference>
<sequence>MRLGKYLIDKLPFLILNIIIFTFCAIIMTISNLTIQVVIVLALIWFVPIFIFIIIDFISKRKFYNELIQISNKLDKKYLLPEVIKKPRSYEGQILYDVLEESNRAMHEHVNEYKIMQSEYREYIEAWVHEIKTPIALTKLVAENSEGKTKTIIQNQSKKIEEYVEQVLYYSRSTDVSKDYIVKEFDINETVKKVIRNNRYDLITGKFQIDISESECTVISDEKWVEFIINQVIVNSIKYKKDINPKIKAYTKRFDDKVILTIEDNGIGIINKDIAKVFDKGFTGYNGRRFGKSTGIGLYLCKKLCLKLGLNITLTSEYENGTKVNIIFPLGNLTILKES</sequence>
<keyword evidence="10" id="KW-0902">Two-component regulatory system</keyword>
<name>A0ABR7DD50_9CLOT</name>
<dbReference type="EC" id="2.7.13.3" evidence="3"/>
<gene>
    <name evidence="14" type="ORF">H8S20_10490</name>
</gene>
<dbReference type="Proteomes" id="UP000596929">
    <property type="component" value="Unassembled WGS sequence"/>
</dbReference>
<proteinExistence type="predicted"/>
<evidence type="ECO:0000256" key="4">
    <source>
        <dbReference type="ARBA" id="ARBA00022475"/>
    </source>
</evidence>
<dbReference type="InterPro" id="IPR036097">
    <property type="entry name" value="HisK_dim/P_sf"/>
</dbReference>
<feature type="transmembrane region" description="Helical" evidence="12">
    <location>
        <begin position="37"/>
        <end position="58"/>
    </location>
</feature>
<feature type="transmembrane region" description="Helical" evidence="12">
    <location>
        <begin position="12"/>
        <end position="31"/>
    </location>
</feature>
<evidence type="ECO:0000256" key="3">
    <source>
        <dbReference type="ARBA" id="ARBA00012438"/>
    </source>
</evidence>
<protein>
    <recommendedName>
        <fullName evidence="3">histidine kinase</fullName>
        <ecNumber evidence="3">2.7.13.3</ecNumber>
    </recommendedName>
</protein>
<keyword evidence="6" id="KW-0808">Transferase</keyword>
<reference evidence="14 15" key="1">
    <citation type="submission" date="2020-08" db="EMBL/GenBank/DDBJ databases">
        <title>Genome public.</title>
        <authorList>
            <person name="Liu C."/>
            <person name="Sun Q."/>
        </authorList>
    </citation>
    <scope>NUCLEOTIDE SEQUENCE [LARGE SCALE GENOMIC DNA]</scope>
    <source>
        <strain evidence="14 15">NSJ-6</strain>
    </source>
</reference>
<feature type="domain" description="Histidine kinase" evidence="13">
    <location>
        <begin position="126"/>
        <end position="332"/>
    </location>
</feature>
<evidence type="ECO:0000256" key="8">
    <source>
        <dbReference type="ARBA" id="ARBA00022777"/>
    </source>
</evidence>
<keyword evidence="4" id="KW-1003">Cell membrane</keyword>
<dbReference type="CDD" id="cd00082">
    <property type="entry name" value="HisKA"/>
    <property type="match status" value="1"/>
</dbReference>
<dbReference type="Gene3D" id="3.30.565.10">
    <property type="entry name" value="Histidine kinase-like ATPase, C-terminal domain"/>
    <property type="match status" value="1"/>
</dbReference>
<dbReference type="InterPro" id="IPR003661">
    <property type="entry name" value="HisK_dim/P_dom"/>
</dbReference>
<dbReference type="RefSeq" id="WP_186860083.1">
    <property type="nucleotide sequence ID" value="NZ_JACOOO010000018.1"/>
</dbReference>
<dbReference type="InterPro" id="IPR003594">
    <property type="entry name" value="HATPase_dom"/>
</dbReference>